<name>A0A556C635_BREAU</name>
<feature type="non-terminal residue" evidence="1">
    <location>
        <position position="1"/>
    </location>
</feature>
<comment type="caution">
    <text evidence="1">The sequence shown here is derived from an EMBL/GenBank/DDBJ whole genome shotgun (WGS) entry which is preliminary data.</text>
</comment>
<evidence type="ECO:0000313" key="2">
    <source>
        <dbReference type="Proteomes" id="UP000316406"/>
    </source>
</evidence>
<dbReference type="Proteomes" id="UP000316406">
    <property type="component" value="Unassembled WGS sequence"/>
</dbReference>
<sequence length="117" mass="12994">MEIIENDPTTGAPVRLNGVYERDETGQADYIIDLLEVFDSEGVDSAFVFLFALDNLPHRPDGDPHEDLDLASLSIVKVLDGHNGTAFPQMPWEPKAAFTAIAEFYARCCPSRHEKSD</sequence>
<evidence type="ECO:0000313" key="1">
    <source>
        <dbReference type="EMBL" id="TSI12786.1"/>
    </source>
</evidence>
<keyword evidence="2" id="KW-1185">Reference proteome</keyword>
<proteinExistence type="predicted"/>
<accession>A0A556C635</accession>
<dbReference type="AlphaFoldDB" id="A0A556C635"/>
<dbReference type="EMBL" id="VLTK01000014">
    <property type="protein sequence ID" value="TSI12786.1"/>
    <property type="molecule type" value="Genomic_DNA"/>
</dbReference>
<gene>
    <name evidence="1" type="ORF">FO013_18535</name>
</gene>
<reference evidence="1 2" key="1">
    <citation type="submission" date="2019-07" db="EMBL/GenBank/DDBJ databases">
        <title>Draft genome sequence of Brevibacterium aurantiacum XU54 isolated from Xinjiang China.</title>
        <authorList>
            <person name="Xu X."/>
        </authorList>
    </citation>
    <scope>NUCLEOTIDE SEQUENCE [LARGE SCALE GENOMIC DNA]</scope>
    <source>
        <strain evidence="1 2">XU54</strain>
    </source>
</reference>
<organism evidence="1 2">
    <name type="scientific">Brevibacterium aurantiacum</name>
    <dbReference type="NCBI Taxonomy" id="273384"/>
    <lineage>
        <taxon>Bacteria</taxon>
        <taxon>Bacillati</taxon>
        <taxon>Actinomycetota</taxon>
        <taxon>Actinomycetes</taxon>
        <taxon>Micrococcales</taxon>
        <taxon>Brevibacteriaceae</taxon>
        <taxon>Brevibacterium</taxon>
    </lineage>
</organism>
<protein>
    <submittedName>
        <fullName evidence="1">Uncharacterized protein</fullName>
    </submittedName>
</protein>